<dbReference type="InterPro" id="IPR016161">
    <property type="entry name" value="Ald_DH/histidinol_DH"/>
</dbReference>
<dbReference type="Gene3D" id="3.40.309.10">
    <property type="entry name" value="Aldehyde Dehydrogenase, Chain A, domain 2"/>
    <property type="match status" value="1"/>
</dbReference>
<dbReference type="InterPro" id="IPR015590">
    <property type="entry name" value="Aldehyde_DH_dom"/>
</dbReference>
<accession>A0A7K3VWW0</accession>
<feature type="domain" description="Aldehyde dehydrogenase" evidence="5">
    <location>
        <begin position="41"/>
        <end position="496"/>
    </location>
</feature>
<comment type="similarity">
    <text evidence="1 4">Belongs to the aldehyde dehydrogenase family.</text>
</comment>
<keyword evidence="2 4" id="KW-0560">Oxidoreductase</keyword>
<dbReference type="Gene3D" id="3.40.605.10">
    <property type="entry name" value="Aldehyde Dehydrogenase, Chain A, domain 1"/>
    <property type="match status" value="1"/>
</dbReference>
<evidence type="ECO:0000313" key="6">
    <source>
        <dbReference type="EMBL" id="NEK57135.1"/>
    </source>
</evidence>
<feature type="active site" evidence="3">
    <location>
        <position position="266"/>
    </location>
</feature>
<evidence type="ECO:0000259" key="5">
    <source>
        <dbReference type="Pfam" id="PF00171"/>
    </source>
</evidence>
<dbReference type="GO" id="GO:0016620">
    <property type="term" value="F:oxidoreductase activity, acting on the aldehyde or oxo group of donors, NAD or NADP as acceptor"/>
    <property type="evidence" value="ECO:0007669"/>
    <property type="project" value="InterPro"/>
</dbReference>
<evidence type="ECO:0000256" key="1">
    <source>
        <dbReference type="ARBA" id="ARBA00009986"/>
    </source>
</evidence>
<dbReference type="InterPro" id="IPR016163">
    <property type="entry name" value="Ald_DH_C"/>
</dbReference>
<gene>
    <name evidence="6" type="ORF">GCU56_04510</name>
</gene>
<dbReference type="PANTHER" id="PTHR11699">
    <property type="entry name" value="ALDEHYDE DEHYDROGENASE-RELATED"/>
    <property type="match status" value="1"/>
</dbReference>
<evidence type="ECO:0000256" key="3">
    <source>
        <dbReference type="PROSITE-ProRule" id="PRU10007"/>
    </source>
</evidence>
<dbReference type="AlphaFoldDB" id="A0A7K3VWW0"/>
<dbReference type="FunFam" id="3.40.605.10:FF:000007">
    <property type="entry name" value="NAD/NADP-dependent betaine aldehyde dehydrogenase"/>
    <property type="match status" value="1"/>
</dbReference>
<evidence type="ECO:0000256" key="2">
    <source>
        <dbReference type="ARBA" id="ARBA00023002"/>
    </source>
</evidence>
<dbReference type="RefSeq" id="WP_163480316.1">
    <property type="nucleotide sequence ID" value="NZ_JAAGWF010000005.1"/>
</dbReference>
<dbReference type="Proteomes" id="UP000470246">
    <property type="component" value="Unassembled WGS sequence"/>
</dbReference>
<dbReference type="InterPro" id="IPR029510">
    <property type="entry name" value="Ald_DH_CS_GLU"/>
</dbReference>
<reference evidence="6 7" key="1">
    <citation type="submission" date="2020-02" db="EMBL/GenBank/DDBJ databases">
        <title>Geodermatophilus sabuli CPCC 205279 I12A-02694.</title>
        <authorList>
            <person name="Jiang Z."/>
        </authorList>
    </citation>
    <scope>NUCLEOTIDE SEQUENCE [LARGE SCALE GENOMIC DNA]</scope>
    <source>
        <strain evidence="6 7">I12A-02694</strain>
    </source>
</reference>
<dbReference type="EMBL" id="JAAGWF010000005">
    <property type="protein sequence ID" value="NEK57135.1"/>
    <property type="molecule type" value="Genomic_DNA"/>
</dbReference>
<evidence type="ECO:0000256" key="4">
    <source>
        <dbReference type="RuleBase" id="RU003345"/>
    </source>
</evidence>
<dbReference type="SUPFAM" id="SSF53720">
    <property type="entry name" value="ALDH-like"/>
    <property type="match status" value="1"/>
</dbReference>
<dbReference type="Pfam" id="PF00171">
    <property type="entry name" value="Aldedh"/>
    <property type="match status" value="1"/>
</dbReference>
<evidence type="ECO:0000313" key="7">
    <source>
        <dbReference type="Proteomes" id="UP000470246"/>
    </source>
</evidence>
<dbReference type="PROSITE" id="PS00687">
    <property type="entry name" value="ALDEHYDE_DEHYDR_GLU"/>
    <property type="match status" value="1"/>
</dbReference>
<protein>
    <submittedName>
        <fullName evidence="6">Aldehyde dehydrogenase family protein</fullName>
    </submittedName>
</protein>
<dbReference type="InterPro" id="IPR016162">
    <property type="entry name" value="Ald_DH_N"/>
</dbReference>
<name>A0A7K3VWW0_9ACTN</name>
<proteinExistence type="inferred from homology"/>
<comment type="caution">
    <text evidence="6">The sequence shown here is derived from an EMBL/GenBank/DDBJ whole genome shotgun (WGS) entry which is preliminary data.</text>
</comment>
<keyword evidence="7" id="KW-1185">Reference proteome</keyword>
<organism evidence="6 7">
    <name type="scientific">Geodermatophilus sabuli</name>
    <dbReference type="NCBI Taxonomy" id="1564158"/>
    <lineage>
        <taxon>Bacteria</taxon>
        <taxon>Bacillati</taxon>
        <taxon>Actinomycetota</taxon>
        <taxon>Actinomycetes</taxon>
        <taxon>Geodermatophilales</taxon>
        <taxon>Geodermatophilaceae</taxon>
        <taxon>Geodermatophilus</taxon>
    </lineage>
</organism>
<sequence>MDRPPTATTTAAPAAGGSLSLPARAPVLVAGEELPVDSWSPVVNPARTGELVGEVAMGGAENVDRAVAVAHAAFRGWAATPPAARAERMAAAAAALAEHNGPLAELLTREQGKVLWETRLDVGGAGHILNWYTGVADVLAEDEVFRSDARGTIWTGRRPMGVTGVIVPWNSPVYLAFLGIAPALLAGNTVVVKPSELAPLALGEVLRIVAEHLPEGVLSVVPGGREAGAAIAGHRLVRKVFFTGSTSTGQAVMREAAGNLKNISLELGGNDPAIVLESARVDDALAEELVRSVYSASGQICFDVKRVYVHRAHHAEFLERFTAAADRLVVGNGLDPRATMGPVSNRAQFDKVSGLIERTRASGATVRTVGTKLDPGSWDEGLFLLPSVVSDVDPRAEIVTDEQFGPVVPVLPFADDDEAVALANDTEFGLAASVWSADREHALAVARRIESGTVFLNVHRYGASDVSMPFGGVKGSGIGRGHGLAALHACTELQTVADYVDVSAFPGPDNR</sequence>